<evidence type="ECO:0000256" key="1">
    <source>
        <dbReference type="ARBA" id="ARBA00022448"/>
    </source>
</evidence>
<dbReference type="InterPro" id="IPR003593">
    <property type="entry name" value="AAA+_ATPase"/>
</dbReference>
<dbReference type="InterPro" id="IPR027417">
    <property type="entry name" value="P-loop_NTPase"/>
</dbReference>
<organism evidence="6 7">
    <name type="scientific">Rubrivivax gelatinosus</name>
    <name type="common">Rhodocyclus gelatinosus</name>
    <name type="synonym">Rhodopseudomonas gelatinosa</name>
    <dbReference type="NCBI Taxonomy" id="28068"/>
    <lineage>
        <taxon>Bacteria</taxon>
        <taxon>Pseudomonadati</taxon>
        <taxon>Pseudomonadota</taxon>
        <taxon>Betaproteobacteria</taxon>
        <taxon>Burkholderiales</taxon>
        <taxon>Sphaerotilaceae</taxon>
        <taxon>Rubrivivax</taxon>
    </lineage>
</organism>
<dbReference type="InterPro" id="IPR051120">
    <property type="entry name" value="ABC_AA/LPS_Transport"/>
</dbReference>
<proteinExistence type="predicted"/>
<dbReference type="SMART" id="SM00382">
    <property type="entry name" value="AAA"/>
    <property type="match status" value="1"/>
</dbReference>
<evidence type="ECO:0000256" key="3">
    <source>
        <dbReference type="ARBA" id="ARBA00022741"/>
    </source>
</evidence>
<keyword evidence="1" id="KW-0813">Transport</keyword>
<reference evidence="6" key="2">
    <citation type="journal article" date="2020" name="Microorganisms">
        <title>Osmotic Adaptation and Compatible Solute Biosynthesis of Phototrophic Bacteria as Revealed from Genome Analyses.</title>
        <authorList>
            <person name="Imhoff J.F."/>
            <person name="Rahn T."/>
            <person name="Kunzel S."/>
            <person name="Keller A."/>
            <person name="Neulinger S.C."/>
        </authorList>
    </citation>
    <scope>NUCLEOTIDE SEQUENCE</scope>
    <source>
        <strain evidence="6">IM 151</strain>
    </source>
</reference>
<dbReference type="PANTHER" id="PTHR45772">
    <property type="entry name" value="CONSERVED COMPONENT OF ABC TRANSPORTER FOR NATURAL AMINO ACIDS-RELATED"/>
    <property type="match status" value="1"/>
</dbReference>
<dbReference type="RefSeq" id="WP_200377617.1">
    <property type="nucleotide sequence ID" value="NZ_NRRU01000002.1"/>
</dbReference>
<evidence type="ECO:0000256" key="2">
    <source>
        <dbReference type="ARBA" id="ARBA00022475"/>
    </source>
</evidence>
<evidence type="ECO:0000313" key="7">
    <source>
        <dbReference type="Proteomes" id="UP001041814"/>
    </source>
</evidence>
<dbReference type="Gene3D" id="3.40.50.300">
    <property type="entry name" value="P-loop containing nucleotide triphosphate hydrolases"/>
    <property type="match status" value="1"/>
</dbReference>
<dbReference type="GO" id="GO:0005524">
    <property type="term" value="F:ATP binding"/>
    <property type="evidence" value="ECO:0007669"/>
    <property type="project" value="UniProtKB-KW"/>
</dbReference>
<gene>
    <name evidence="6" type="ORF">CKO43_01275</name>
</gene>
<dbReference type="EMBL" id="NRRU01000002">
    <property type="protein sequence ID" value="MBK1711408.1"/>
    <property type="molecule type" value="Genomic_DNA"/>
</dbReference>
<dbReference type="CDD" id="cd03219">
    <property type="entry name" value="ABC_Mj1267_LivG_branched"/>
    <property type="match status" value="1"/>
</dbReference>
<protein>
    <submittedName>
        <fullName evidence="6">ABC transporter ATP-binding protein</fullName>
    </submittedName>
</protein>
<dbReference type="PROSITE" id="PS50893">
    <property type="entry name" value="ABC_TRANSPORTER_2"/>
    <property type="match status" value="1"/>
</dbReference>
<evidence type="ECO:0000313" key="6">
    <source>
        <dbReference type="EMBL" id="MBK1711408.1"/>
    </source>
</evidence>
<keyword evidence="2" id="KW-1003">Cell membrane</keyword>
<dbReference type="Pfam" id="PF00005">
    <property type="entry name" value="ABC_tran"/>
    <property type="match status" value="1"/>
</dbReference>
<sequence length="254" mass="27509">MTPALELRAVRRRFGRTEVVRGASLAVQPGERVALIGPNGAGKSTLFNLISGQLAPDAGEIRLNGQAIHGLPPYEIVRRGLARSFQTSQLFPRLSTVENLRCALLHSEGAGYAFWRPARRRSLDERAEALLAMLRLEPRRDVPAAQLAYAEQRALEIGLTIAGDAGVVLLDEPTAGMSREETAWFVALIRRATEGRTLLVVEHDMGVVFDLADRIAVLVDGEVVAFDTPEVVRADPRVQQAYLGALPPAGEGGC</sequence>
<dbReference type="InterPro" id="IPR032823">
    <property type="entry name" value="BCA_ABC_TP_C"/>
</dbReference>
<dbReference type="Proteomes" id="UP001041814">
    <property type="component" value="Unassembled WGS sequence"/>
</dbReference>
<keyword evidence="7" id="KW-1185">Reference proteome</keyword>
<comment type="caution">
    <text evidence="6">The sequence shown here is derived from an EMBL/GenBank/DDBJ whole genome shotgun (WGS) entry which is preliminary data.</text>
</comment>
<dbReference type="InterPro" id="IPR003439">
    <property type="entry name" value="ABC_transporter-like_ATP-bd"/>
</dbReference>
<reference evidence="6" key="1">
    <citation type="submission" date="2017-08" db="EMBL/GenBank/DDBJ databases">
        <authorList>
            <person name="Imhoff J.F."/>
            <person name="Rahn T."/>
            <person name="Kuenzel S."/>
            <person name="Neulinger S.C."/>
        </authorList>
    </citation>
    <scope>NUCLEOTIDE SEQUENCE</scope>
    <source>
        <strain evidence="6">IM 151</strain>
    </source>
</reference>
<evidence type="ECO:0000259" key="5">
    <source>
        <dbReference type="PROSITE" id="PS50893"/>
    </source>
</evidence>
<dbReference type="PANTHER" id="PTHR45772:SF9">
    <property type="entry name" value="CONSERVED COMPONENT OF ABC TRANSPORTER FOR NATURAL AMINO ACIDS"/>
    <property type="match status" value="1"/>
</dbReference>
<keyword evidence="3" id="KW-0547">Nucleotide-binding</keyword>
<evidence type="ECO:0000256" key="4">
    <source>
        <dbReference type="ARBA" id="ARBA00022840"/>
    </source>
</evidence>
<dbReference type="SUPFAM" id="SSF52540">
    <property type="entry name" value="P-loop containing nucleoside triphosphate hydrolases"/>
    <property type="match status" value="1"/>
</dbReference>
<keyword evidence="2" id="KW-0472">Membrane</keyword>
<feature type="domain" description="ABC transporter" evidence="5">
    <location>
        <begin position="5"/>
        <end position="245"/>
    </location>
</feature>
<accession>A0ABS1DPM6</accession>
<name>A0ABS1DPM6_RUBGE</name>
<keyword evidence="4 6" id="KW-0067">ATP-binding</keyword>
<dbReference type="Pfam" id="PF12399">
    <property type="entry name" value="BCA_ABC_TP_C"/>
    <property type="match status" value="1"/>
</dbReference>